<feature type="signal peptide" evidence="1">
    <location>
        <begin position="1"/>
        <end position="19"/>
    </location>
</feature>
<dbReference type="Gene3D" id="2.60.40.10">
    <property type="entry name" value="Immunoglobulins"/>
    <property type="match status" value="1"/>
</dbReference>
<dbReference type="InterPro" id="IPR035986">
    <property type="entry name" value="PKD_dom_sf"/>
</dbReference>
<protein>
    <submittedName>
        <fullName evidence="2">Ig-like domain-containing protein</fullName>
    </submittedName>
</protein>
<feature type="chain" id="PRO_5043589030" evidence="1">
    <location>
        <begin position="20"/>
        <end position="462"/>
    </location>
</feature>
<dbReference type="Proteomes" id="UP001243195">
    <property type="component" value="Unassembled WGS sequence"/>
</dbReference>
<dbReference type="InterPro" id="IPR013783">
    <property type="entry name" value="Ig-like_fold"/>
</dbReference>
<organism evidence="2 3">
    <name type="scientific">Acinetobacter gerneri</name>
    <dbReference type="NCBI Taxonomy" id="202952"/>
    <lineage>
        <taxon>Bacteria</taxon>
        <taxon>Pseudomonadati</taxon>
        <taxon>Pseudomonadota</taxon>
        <taxon>Gammaproteobacteria</taxon>
        <taxon>Moraxellales</taxon>
        <taxon>Moraxellaceae</taxon>
        <taxon>Acinetobacter</taxon>
    </lineage>
</organism>
<reference evidence="2" key="1">
    <citation type="submission" date="2023-08" db="EMBL/GenBank/DDBJ databases">
        <title>Emergence of clinically-relevant ST2 carbapenem-resistant Acinetobacter baumannii strains in hospital sewages in Zhejiang, East of China.</title>
        <authorList>
            <person name="Kaichao C."/>
            <person name="Zhang R."/>
        </authorList>
    </citation>
    <scope>NUCLEOTIDE SEQUENCE</scope>
    <source>
        <strain evidence="2">M-SY-60</strain>
    </source>
</reference>
<dbReference type="EMBL" id="JAVIDA010000004">
    <property type="protein sequence ID" value="MDQ9070792.1"/>
    <property type="molecule type" value="Genomic_DNA"/>
</dbReference>
<sequence>MKSKTKVSSLAILTSLLVACGGSGGSSTPTPTPVPQNSAPVSVIKTTQAQAQVFDNVNLSGLSSTDVDGDTLHFQWSIKSKPNQSNVTVSDAQNATLQFIPDVIGQYVIELTVSDGKASNTSQSTIQVSNTYNIQEIGFRPSVADYSASLDKIVVVDDSSKTLNIIDRKTGIKQKIQLSAEAEVLKLSPNGKLAIIIHPNHISYIDLEKAQLITAYSNEGPFTDGFVTDDAIAYFIGQKNGQWNAKPLVKINLVTGQQETQLQNTFAKFYSESKGIYANKKNQIFYRNFGSSNQDIYSIIIDPKTANAVSVVDSPYFGGYPVGDTFFLDNNQDYVYTSIGTYFYTKNLNYGGKIQLSENEKIIALNQDQAQNTSIILNILSADIPSIFDQNALKLHNFYTQYSGFGFGTTVVKTFPQISANPSYGLKLFISNENQNVGLVQIGSATLNTANLKYYIVTMPAS</sequence>
<proteinExistence type="predicted"/>
<evidence type="ECO:0000256" key="1">
    <source>
        <dbReference type="SAM" id="SignalP"/>
    </source>
</evidence>
<comment type="caution">
    <text evidence="2">The sequence shown here is derived from an EMBL/GenBank/DDBJ whole genome shotgun (WGS) entry which is preliminary data.</text>
</comment>
<evidence type="ECO:0000313" key="2">
    <source>
        <dbReference type="EMBL" id="MDQ9070792.1"/>
    </source>
</evidence>
<dbReference type="PROSITE" id="PS51257">
    <property type="entry name" value="PROKAR_LIPOPROTEIN"/>
    <property type="match status" value="1"/>
</dbReference>
<keyword evidence="1" id="KW-0732">Signal</keyword>
<accession>A0AAW8JDN8</accession>
<dbReference type="SUPFAM" id="SSF63829">
    <property type="entry name" value="Calcium-dependent phosphotriesterase"/>
    <property type="match status" value="1"/>
</dbReference>
<gene>
    <name evidence="2" type="ORF">RFH51_04875</name>
</gene>
<dbReference type="SUPFAM" id="SSF49299">
    <property type="entry name" value="PKD domain"/>
    <property type="match status" value="1"/>
</dbReference>
<dbReference type="Pfam" id="PF22352">
    <property type="entry name" value="K319L-like_PKD"/>
    <property type="match status" value="1"/>
</dbReference>
<evidence type="ECO:0000313" key="3">
    <source>
        <dbReference type="Proteomes" id="UP001243195"/>
    </source>
</evidence>
<dbReference type="AlphaFoldDB" id="A0AAW8JDN8"/>
<name>A0AAW8JDN8_9GAMM</name>
<dbReference type="RefSeq" id="WP_308955356.1">
    <property type="nucleotide sequence ID" value="NZ_JAVICY010000002.1"/>
</dbReference>